<gene>
    <name evidence="8" type="ORF">HMPREF1541_08630</name>
</gene>
<feature type="compositionally biased region" description="Basic residues" evidence="6">
    <location>
        <begin position="646"/>
        <end position="661"/>
    </location>
</feature>
<proteinExistence type="predicted"/>
<evidence type="ECO:0000259" key="7">
    <source>
        <dbReference type="PROSITE" id="PS50011"/>
    </source>
</evidence>
<dbReference type="PANTHER" id="PTHR43671:SF13">
    <property type="entry name" value="SERINE_THREONINE-PROTEIN KINASE NEK2"/>
    <property type="match status" value="1"/>
</dbReference>
<dbReference type="PANTHER" id="PTHR43671">
    <property type="entry name" value="SERINE/THREONINE-PROTEIN KINASE NEK"/>
    <property type="match status" value="1"/>
</dbReference>
<evidence type="ECO:0000256" key="1">
    <source>
        <dbReference type="ARBA" id="ARBA00012513"/>
    </source>
</evidence>
<dbReference type="InterPro" id="IPR050660">
    <property type="entry name" value="NEK_Ser/Thr_kinase"/>
</dbReference>
<dbReference type="SMART" id="SM00220">
    <property type="entry name" value="S_TKc"/>
    <property type="match status" value="1"/>
</dbReference>
<feature type="domain" description="Protein kinase" evidence="7">
    <location>
        <begin position="96"/>
        <end position="455"/>
    </location>
</feature>
<organism evidence="8 9">
    <name type="scientific">Cyphellophora europaea (strain CBS 101466)</name>
    <name type="common">Phialophora europaea</name>
    <dbReference type="NCBI Taxonomy" id="1220924"/>
    <lineage>
        <taxon>Eukaryota</taxon>
        <taxon>Fungi</taxon>
        <taxon>Dikarya</taxon>
        <taxon>Ascomycota</taxon>
        <taxon>Pezizomycotina</taxon>
        <taxon>Eurotiomycetes</taxon>
        <taxon>Chaetothyriomycetidae</taxon>
        <taxon>Chaetothyriales</taxon>
        <taxon>Cyphellophoraceae</taxon>
        <taxon>Cyphellophora</taxon>
    </lineage>
</organism>
<name>W2RKW5_CYPE1</name>
<keyword evidence="3" id="KW-0547">Nucleotide-binding</keyword>
<dbReference type="STRING" id="1220924.W2RKW5"/>
<keyword evidence="5" id="KW-0067">ATP-binding</keyword>
<feature type="compositionally biased region" description="Low complexity" evidence="6">
    <location>
        <begin position="635"/>
        <end position="645"/>
    </location>
</feature>
<evidence type="ECO:0000313" key="8">
    <source>
        <dbReference type="EMBL" id="ETN36353.1"/>
    </source>
</evidence>
<dbReference type="eggNOG" id="KOG0591">
    <property type="taxonomic scope" value="Eukaryota"/>
</dbReference>
<dbReference type="InParanoid" id="W2RKW5"/>
<dbReference type="HOGENOM" id="CLU_378984_0_0_1"/>
<feature type="region of interest" description="Disordered" evidence="6">
    <location>
        <begin position="599"/>
        <end position="731"/>
    </location>
</feature>
<dbReference type="GO" id="GO:0005524">
    <property type="term" value="F:ATP binding"/>
    <property type="evidence" value="ECO:0007669"/>
    <property type="project" value="UniProtKB-KW"/>
</dbReference>
<dbReference type="InterPro" id="IPR000719">
    <property type="entry name" value="Prot_kinase_dom"/>
</dbReference>
<feature type="compositionally biased region" description="Basic and acidic residues" evidence="6">
    <location>
        <begin position="699"/>
        <end position="716"/>
    </location>
</feature>
<dbReference type="GeneID" id="19975969"/>
<protein>
    <recommendedName>
        <fullName evidence="1">non-specific serine/threonine protein kinase</fullName>
        <ecNumber evidence="1">2.7.11.1</ecNumber>
    </recommendedName>
</protein>
<feature type="compositionally biased region" description="Acidic residues" evidence="6">
    <location>
        <begin position="665"/>
        <end position="675"/>
    </location>
</feature>
<keyword evidence="4" id="KW-0418">Kinase</keyword>
<dbReference type="OrthoDB" id="310217at2759"/>
<feature type="compositionally biased region" description="Basic and acidic residues" evidence="6">
    <location>
        <begin position="599"/>
        <end position="627"/>
    </location>
</feature>
<keyword evidence="9" id="KW-1185">Reference proteome</keyword>
<dbReference type="EC" id="2.7.11.1" evidence="1"/>
<evidence type="ECO:0000256" key="2">
    <source>
        <dbReference type="ARBA" id="ARBA00022679"/>
    </source>
</evidence>
<evidence type="ECO:0000256" key="3">
    <source>
        <dbReference type="ARBA" id="ARBA00022741"/>
    </source>
</evidence>
<feature type="compositionally biased region" description="Basic residues" evidence="6">
    <location>
        <begin position="719"/>
        <end position="731"/>
    </location>
</feature>
<feature type="compositionally biased region" description="Basic residues" evidence="6">
    <location>
        <begin position="683"/>
        <end position="698"/>
    </location>
</feature>
<dbReference type="EMBL" id="KB822725">
    <property type="protein sequence ID" value="ETN36353.1"/>
    <property type="molecule type" value="Genomic_DNA"/>
</dbReference>
<evidence type="ECO:0000256" key="4">
    <source>
        <dbReference type="ARBA" id="ARBA00022777"/>
    </source>
</evidence>
<dbReference type="RefSeq" id="XP_008721171.1">
    <property type="nucleotide sequence ID" value="XM_008722949.1"/>
</dbReference>
<keyword evidence="2" id="KW-0808">Transferase</keyword>
<dbReference type="Gene3D" id="1.10.510.10">
    <property type="entry name" value="Transferase(Phosphotransferase) domain 1"/>
    <property type="match status" value="1"/>
</dbReference>
<feature type="compositionally biased region" description="Basic residues" evidence="6">
    <location>
        <begin position="474"/>
        <end position="495"/>
    </location>
</feature>
<dbReference type="VEuPathDB" id="FungiDB:HMPREF1541_08630"/>
<dbReference type="AlphaFoldDB" id="W2RKW5"/>
<accession>W2RKW5</accession>
<dbReference type="PROSITE" id="PS50011">
    <property type="entry name" value="PROTEIN_KINASE_DOM"/>
    <property type="match status" value="1"/>
</dbReference>
<sequence length="731" mass="83228">MPPKKQKGVAPKPKKASEKVTDILPAQLQNPPVFLDLDAYGVVGKSWTKDSSVGLLTLLDSYTDGKLIGRNIDTLKLMKFLQSKPGVEEDEGDDQWKLVRYLGAGTFGRVGLWVKISEDGELLDSIAIKEADHMWMNREANKREPNLPIEVAIQRDLNTYDATSISYLRNYKYGAATRRGRLYLKHYKYGNLDLLHKAYAIYGHWLPEWFCYEILLDFCASLRALDQPPPEDTKVDLTDARGITHEREDLKTIHQDIKPENVFLDDLPGKDKPKKGHARPVPVLADFGEADYTYENHANNPRSLACGGTQGYKPREELAVKKVLDKVERRENLDADDYDRLRERIIPRANNVWGIGRVVFELMTHIQGTDFGRFLKLNDDEEDYDHDYMEYQARDPMYKNLEKWKEMLGKVVDRRLGESFPYSEDRIILIGDMLNPIPRKRPGVDEIQLRAETGLKRALDEAGADDDGADTRGKKSAKSTKSRAKSKSRKARPAKQRFPSLYYTQEQWATIPTGPIDWTEEKPEELDWLRDWAYRLLNGLDPDGPMIRQPDFMKNDEREWLRVSDLARKAVVKDRLLGNAMSLKDLDVHNYASVRDAEKALQKEGRSKGGKGEEAAEDDVAHKEQVKKVPRARNPTTKPAAGKAGATKKKAPKAGRNRKRKVAEPEETEVEELEANEAAKTVKTVKKAKKAKAPKSKVAKSEVNDRQAHADEHDVQLGRGRRVKKPNVRYA</sequence>
<dbReference type="GO" id="GO:0004674">
    <property type="term" value="F:protein serine/threonine kinase activity"/>
    <property type="evidence" value="ECO:0007669"/>
    <property type="project" value="UniProtKB-EC"/>
</dbReference>
<dbReference type="Proteomes" id="UP000030752">
    <property type="component" value="Unassembled WGS sequence"/>
</dbReference>
<dbReference type="SUPFAM" id="SSF56112">
    <property type="entry name" value="Protein kinase-like (PK-like)"/>
    <property type="match status" value="1"/>
</dbReference>
<reference evidence="8 9" key="1">
    <citation type="submission" date="2013-03" db="EMBL/GenBank/DDBJ databases">
        <title>The Genome Sequence of Phialophora europaea CBS 101466.</title>
        <authorList>
            <consortium name="The Broad Institute Genomics Platform"/>
            <person name="Cuomo C."/>
            <person name="de Hoog S."/>
            <person name="Gorbushina A."/>
            <person name="Walker B."/>
            <person name="Young S.K."/>
            <person name="Zeng Q."/>
            <person name="Gargeya S."/>
            <person name="Fitzgerald M."/>
            <person name="Haas B."/>
            <person name="Abouelleil A."/>
            <person name="Allen A.W."/>
            <person name="Alvarado L."/>
            <person name="Arachchi H.M."/>
            <person name="Berlin A.M."/>
            <person name="Chapman S.B."/>
            <person name="Gainer-Dewar J."/>
            <person name="Goldberg J."/>
            <person name="Griggs A."/>
            <person name="Gujja S."/>
            <person name="Hansen M."/>
            <person name="Howarth C."/>
            <person name="Imamovic A."/>
            <person name="Ireland A."/>
            <person name="Larimer J."/>
            <person name="McCowan C."/>
            <person name="Murphy C."/>
            <person name="Pearson M."/>
            <person name="Poon T.W."/>
            <person name="Priest M."/>
            <person name="Roberts A."/>
            <person name="Saif S."/>
            <person name="Shea T."/>
            <person name="Sisk P."/>
            <person name="Sykes S."/>
            <person name="Wortman J."/>
            <person name="Nusbaum C."/>
            <person name="Birren B."/>
        </authorList>
    </citation>
    <scope>NUCLEOTIDE SEQUENCE [LARGE SCALE GENOMIC DNA]</scope>
    <source>
        <strain evidence="8 9">CBS 101466</strain>
    </source>
</reference>
<evidence type="ECO:0000313" key="9">
    <source>
        <dbReference type="Proteomes" id="UP000030752"/>
    </source>
</evidence>
<dbReference type="InterPro" id="IPR011009">
    <property type="entry name" value="Kinase-like_dom_sf"/>
</dbReference>
<evidence type="ECO:0000256" key="6">
    <source>
        <dbReference type="SAM" id="MobiDB-lite"/>
    </source>
</evidence>
<feature type="region of interest" description="Disordered" evidence="6">
    <location>
        <begin position="458"/>
        <end position="496"/>
    </location>
</feature>
<evidence type="ECO:0000256" key="5">
    <source>
        <dbReference type="ARBA" id="ARBA00022840"/>
    </source>
</evidence>